<accession>A0A5A9ZCQ7</accession>
<dbReference type="RefSeq" id="WP_111366837.1">
    <property type="nucleotide sequence ID" value="NZ_JASHJG010000078.1"/>
</dbReference>
<name>A0A5A9ZCQ7_9RHOB</name>
<dbReference type="Gene3D" id="1.10.260.40">
    <property type="entry name" value="lambda repressor-like DNA-binding domains"/>
    <property type="match status" value="1"/>
</dbReference>
<evidence type="ECO:0000259" key="3">
    <source>
        <dbReference type="PROSITE" id="PS50943"/>
    </source>
</evidence>
<evidence type="ECO:0000313" key="4">
    <source>
        <dbReference type="EMBL" id="KAA0914772.1"/>
    </source>
</evidence>
<dbReference type="InterPro" id="IPR010982">
    <property type="entry name" value="Lambda_DNA-bd_dom_sf"/>
</dbReference>
<dbReference type="Proteomes" id="UP000325291">
    <property type="component" value="Unassembled WGS sequence"/>
</dbReference>
<dbReference type="CDD" id="cd00093">
    <property type="entry name" value="HTH_XRE"/>
    <property type="match status" value="1"/>
</dbReference>
<dbReference type="SMART" id="SM00530">
    <property type="entry name" value="HTH_XRE"/>
    <property type="match status" value="1"/>
</dbReference>
<dbReference type="EMBL" id="VINQ01000008">
    <property type="protein sequence ID" value="KAA0914772.1"/>
    <property type="molecule type" value="Genomic_DNA"/>
</dbReference>
<reference evidence="4 5" key="1">
    <citation type="submission" date="2019-07" db="EMBL/GenBank/DDBJ databases">
        <title>Aquicoccus porphyridii gen. nov., sp. nov., isolated from a small marine red alga, Porphyridium marinum.</title>
        <authorList>
            <person name="Liu L."/>
        </authorList>
    </citation>
    <scope>NUCLEOTIDE SEQUENCE [LARGE SCALE GENOMIC DNA]</scope>
    <source>
        <strain evidence="4 5">L1 8-17</strain>
    </source>
</reference>
<comment type="caution">
    <text evidence="4">The sequence shown here is derived from an EMBL/GenBank/DDBJ whole genome shotgun (WGS) entry which is preliminary data.</text>
</comment>
<evidence type="ECO:0000256" key="1">
    <source>
        <dbReference type="ARBA" id="ARBA00023125"/>
    </source>
</evidence>
<feature type="coiled-coil region" evidence="2">
    <location>
        <begin position="93"/>
        <end position="130"/>
    </location>
</feature>
<keyword evidence="1" id="KW-0238">DNA-binding</keyword>
<dbReference type="PANTHER" id="PTHR46558">
    <property type="entry name" value="TRACRIPTIONAL REGULATORY PROTEIN-RELATED-RELATED"/>
    <property type="match status" value="1"/>
</dbReference>
<dbReference type="PROSITE" id="PS50943">
    <property type="entry name" value="HTH_CROC1"/>
    <property type="match status" value="1"/>
</dbReference>
<dbReference type="SUPFAM" id="SSF47413">
    <property type="entry name" value="lambda repressor-like DNA-binding domains"/>
    <property type="match status" value="1"/>
</dbReference>
<dbReference type="PANTHER" id="PTHR46558:SF13">
    <property type="entry name" value="HTH-TYPE TRANSCRIPTIONAL REGULATOR IMMR"/>
    <property type="match status" value="1"/>
</dbReference>
<dbReference type="InterPro" id="IPR001387">
    <property type="entry name" value="Cro/C1-type_HTH"/>
</dbReference>
<keyword evidence="2" id="KW-0175">Coiled coil</keyword>
<proteinExistence type="predicted"/>
<dbReference type="Pfam" id="PF01381">
    <property type="entry name" value="HTH_3"/>
    <property type="match status" value="1"/>
</dbReference>
<evidence type="ECO:0000256" key="2">
    <source>
        <dbReference type="SAM" id="Coils"/>
    </source>
</evidence>
<sequence length="134" mass="14654">MSDNLAEGWFDPETATFGDRVEGAREAAGMTQKQLAKRLGVKLATLQDWENDISEPRANKLQMLAGVLNVSLTWLLDGSGDGIDAPEEVQPINDELGQVLAELRELKARANRTANRLGSLEKRLRGLAREGQLG</sequence>
<feature type="domain" description="HTH cro/C1-type" evidence="3">
    <location>
        <begin position="21"/>
        <end position="75"/>
    </location>
</feature>
<protein>
    <submittedName>
        <fullName evidence="4">Helix-turn-helix transcriptional regulator</fullName>
    </submittedName>
</protein>
<keyword evidence="5" id="KW-1185">Reference proteome</keyword>
<evidence type="ECO:0000313" key="5">
    <source>
        <dbReference type="Proteomes" id="UP000325291"/>
    </source>
</evidence>
<dbReference type="GO" id="GO:0003677">
    <property type="term" value="F:DNA binding"/>
    <property type="evidence" value="ECO:0007669"/>
    <property type="project" value="UniProtKB-KW"/>
</dbReference>
<organism evidence="4 5">
    <name type="scientific">Aquicoccus porphyridii</name>
    <dbReference type="NCBI Taxonomy" id="1852029"/>
    <lineage>
        <taxon>Bacteria</taxon>
        <taxon>Pseudomonadati</taxon>
        <taxon>Pseudomonadota</taxon>
        <taxon>Alphaproteobacteria</taxon>
        <taxon>Rhodobacterales</taxon>
        <taxon>Paracoccaceae</taxon>
        <taxon>Aquicoccus</taxon>
    </lineage>
</organism>
<gene>
    <name evidence="4" type="ORF">FLO80_12295</name>
</gene>
<dbReference type="AlphaFoldDB" id="A0A5A9ZCQ7"/>